<proteinExistence type="predicted"/>
<evidence type="ECO:0000313" key="2">
    <source>
        <dbReference type="Proteomes" id="UP000076532"/>
    </source>
</evidence>
<accession>A0A165ZC32</accession>
<name>A0A165ZC32_9AGAM</name>
<sequence>MMRRVYTLHGRPLSPRLHAQCSHKFLLQLQIPLPLLALPAVLHSFLTRFSHGRYVDGLRLQAWLKGDGRR</sequence>
<dbReference type="EMBL" id="KV417680">
    <property type="protein sequence ID" value="KZP10429.1"/>
    <property type="molecule type" value="Genomic_DNA"/>
</dbReference>
<gene>
    <name evidence="1" type="ORF">FIBSPDRAFT_218094</name>
</gene>
<protein>
    <submittedName>
        <fullName evidence="1">Uncharacterized protein</fullName>
    </submittedName>
</protein>
<keyword evidence="2" id="KW-1185">Reference proteome</keyword>
<organism evidence="1 2">
    <name type="scientific">Athelia psychrophila</name>
    <dbReference type="NCBI Taxonomy" id="1759441"/>
    <lineage>
        <taxon>Eukaryota</taxon>
        <taxon>Fungi</taxon>
        <taxon>Dikarya</taxon>
        <taxon>Basidiomycota</taxon>
        <taxon>Agaricomycotina</taxon>
        <taxon>Agaricomycetes</taxon>
        <taxon>Agaricomycetidae</taxon>
        <taxon>Atheliales</taxon>
        <taxon>Atheliaceae</taxon>
        <taxon>Athelia</taxon>
    </lineage>
</organism>
<evidence type="ECO:0000313" key="1">
    <source>
        <dbReference type="EMBL" id="KZP10429.1"/>
    </source>
</evidence>
<dbReference type="Proteomes" id="UP000076532">
    <property type="component" value="Unassembled WGS sequence"/>
</dbReference>
<reference evidence="1 2" key="1">
    <citation type="journal article" date="2016" name="Mol. Biol. Evol.">
        <title>Comparative Genomics of Early-Diverging Mushroom-Forming Fungi Provides Insights into the Origins of Lignocellulose Decay Capabilities.</title>
        <authorList>
            <person name="Nagy L.G."/>
            <person name="Riley R."/>
            <person name="Tritt A."/>
            <person name="Adam C."/>
            <person name="Daum C."/>
            <person name="Floudas D."/>
            <person name="Sun H."/>
            <person name="Yadav J.S."/>
            <person name="Pangilinan J."/>
            <person name="Larsson K.H."/>
            <person name="Matsuura K."/>
            <person name="Barry K."/>
            <person name="Labutti K."/>
            <person name="Kuo R."/>
            <person name="Ohm R.A."/>
            <person name="Bhattacharya S.S."/>
            <person name="Shirouzu T."/>
            <person name="Yoshinaga Y."/>
            <person name="Martin F.M."/>
            <person name="Grigoriev I.V."/>
            <person name="Hibbett D.S."/>
        </authorList>
    </citation>
    <scope>NUCLEOTIDE SEQUENCE [LARGE SCALE GENOMIC DNA]</scope>
    <source>
        <strain evidence="1 2">CBS 109695</strain>
    </source>
</reference>
<dbReference type="AlphaFoldDB" id="A0A165ZC32"/>